<proteinExistence type="inferred from homology"/>
<dbReference type="EMBL" id="SDHZ01000001">
    <property type="protein sequence ID" value="RXK86607.1"/>
    <property type="molecule type" value="Genomic_DNA"/>
</dbReference>
<dbReference type="InterPro" id="IPR039425">
    <property type="entry name" value="RNA_pol_sigma-70-like"/>
</dbReference>
<dbReference type="Gene3D" id="1.10.1740.10">
    <property type="match status" value="1"/>
</dbReference>
<comment type="similarity">
    <text evidence="1">Belongs to the sigma-70 factor family. ECF subfamily.</text>
</comment>
<keyword evidence="3" id="KW-0731">Sigma factor</keyword>
<evidence type="ECO:0000256" key="4">
    <source>
        <dbReference type="ARBA" id="ARBA00023163"/>
    </source>
</evidence>
<dbReference type="SUPFAM" id="SSF88659">
    <property type="entry name" value="Sigma3 and sigma4 domains of RNA polymerase sigma factors"/>
    <property type="match status" value="1"/>
</dbReference>
<dbReference type="InterPro" id="IPR007627">
    <property type="entry name" value="RNA_pol_sigma70_r2"/>
</dbReference>
<evidence type="ECO:0000259" key="5">
    <source>
        <dbReference type="Pfam" id="PF04542"/>
    </source>
</evidence>
<evidence type="ECO:0000256" key="1">
    <source>
        <dbReference type="ARBA" id="ARBA00010641"/>
    </source>
</evidence>
<dbReference type="GO" id="GO:0003677">
    <property type="term" value="F:DNA binding"/>
    <property type="evidence" value="ECO:0007669"/>
    <property type="project" value="InterPro"/>
</dbReference>
<dbReference type="SUPFAM" id="SSF88946">
    <property type="entry name" value="Sigma2 domain of RNA polymerase sigma factors"/>
    <property type="match status" value="1"/>
</dbReference>
<dbReference type="GO" id="GO:0016987">
    <property type="term" value="F:sigma factor activity"/>
    <property type="evidence" value="ECO:0007669"/>
    <property type="project" value="UniProtKB-KW"/>
</dbReference>
<evidence type="ECO:0000256" key="3">
    <source>
        <dbReference type="ARBA" id="ARBA00023082"/>
    </source>
</evidence>
<dbReference type="PANTHER" id="PTHR43133">
    <property type="entry name" value="RNA POLYMERASE ECF-TYPE SIGMA FACTO"/>
    <property type="match status" value="1"/>
</dbReference>
<dbReference type="OrthoDB" id="9150024at2"/>
<dbReference type="AlphaFoldDB" id="A0A4Q1DB14"/>
<dbReference type="InterPro" id="IPR013324">
    <property type="entry name" value="RNA_pol_sigma_r3/r4-like"/>
</dbReference>
<dbReference type="Pfam" id="PF08281">
    <property type="entry name" value="Sigma70_r4_2"/>
    <property type="match status" value="1"/>
</dbReference>
<keyword evidence="8" id="KW-1185">Reference proteome</keyword>
<dbReference type="PANTHER" id="PTHR43133:SF46">
    <property type="entry name" value="RNA POLYMERASE SIGMA-70 FACTOR ECF SUBFAMILY"/>
    <property type="match status" value="1"/>
</dbReference>
<keyword evidence="2" id="KW-0805">Transcription regulation</keyword>
<evidence type="ECO:0000313" key="8">
    <source>
        <dbReference type="Proteomes" id="UP000290545"/>
    </source>
</evidence>
<reference evidence="7 8" key="1">
    <citation type="submission" date="2019-01" db="EMBL/GenBank/DDBJ databases">
        <title>Filimonas sp. strain TTM-71.</title>
        <authorList>
            <person name="Chen W.-M."/>
        </authorList>
    </citation>
    <scope>NUCLEOTIDE SEQUENCE [LARGE SCALE GENOMIC DNA]</scope>
    <source>
        <strain evidence="7 8">TTM-71</strain>
    </source>
</reference>
<dbReference type="InterPro" id="IPR036388">
    <property type="entry name" value="WH-like_DNA-bd_sf"/>
</dbReference>
<dbReference type="Proteomes" id="UP000290545">
    <property type="component" value="Unassembled WGS sequence"/>
</dbReference>
<dbReference type="Gene3D" id="1.10.10.10">
    <property type="entry name" value="Winged helix-like DNA-binding domain superfamily/Winged helix DNA-binding domain"/>
    <property type="match status" value="1"/>
</dbReference>
<evidence type="ECO:0000313" key="7">
    <source>
        <dbReference type="EMBL" id="RXK86607.1"/>
    </source>
</evidence>
<dbReference type="GO" id="GO:0006352">
    <property type="term" value="P:DNA-templated transcription initiation"/>
    <property type="evidence" value="ECO:0007669"/>
    <property type="project" value="InterPro"/>
</dbReference>
<dbReference type="NCBIfam" id="TIGR02937">
    <property type="entry name" value="sigma70-ECF"/>
    <property type="match status" value="1"/>
</dbReference>
<name>A0A4Q1DB14_9BACT</name>
<feature type="domain" description="RNA polymerase sigma-70 region 2" evidence="5">
    <location>
        <begin position="32"/>
        <end position="91"/>
    </location>
</feature>
<sequence length="200" mass="23515">MIATAIELSSKTDPEIWNLYLAGNQDAYNILMGRYSKHLISYGYRICEDKHLAKDCVQEVFLDLWRKRDRMNPVQAVKAYLFKCVRLRIINDSALWKANEELEENRHRFSIEFTIESKLIADADLAELSLKIRTILNGLPPRQQEVMYLRFFENLDLNQISETMNICKQSVNNLLQKAYKSFRCEWTVLLLVFIACLSIR</sequence>
<feature type="domain" description="RNA polymerase sigma factor 70 region 4 type 2" evidence="6">
    <location>
        <begin position="130"/>
        <end position="180"/>
    </location>
</feature>
<dbReference type="RefSeq" id="WP_129002355.1">
    <property type="nucleotide sequence ID" value="NZ_SDHZ01000001.1"/>
</dbReference>
<protein>
    <submittedName>
        <fullName evidence="7">Sigma-70 family RNA polymerase sigma factor</fullName>
    </submittedName>
</protein>
<dbReference type="Pfam" id="PF04542">
    <property type="entry name" value="Sigma70_r2"/>
    <property type="match status" value="1"/>
</dbReference>
<evidence type="ECO:0000259" key="6">
    <source>
        <dbReference type="Pfam" id="PF08281"/>
    </source>
</evidence>
<comment type="caution">
    <text evidence="7">The sequence shown here is derived from an EMBL/GenBank/DDBJ whole genome shotgun (WGS) entry which is preliminary data.</text>
</comment>
<gene>
    <name evidence="7" type="ORF">ESB13_07325</name>
</gene>
<evidence type="ECO:0000256" key="2">
    <source>
        <dbReference type="ARBA" id="ARBA00023015"/>
    </source>
</evidence>
<keyword evidence="4" id="KW-0804">Transcription</keyword>
<dbReference type="InterPro" id="IPR013249">
    <property type="entry name" value="RNA_pol_sigma70_r4_t2"/>
</dbReference>
<organism evidence="7 8">
    <name type="scientific">Filimonas effusa</name>
    <dbReference type="NCBI Taxonomy" id="2508721"/>
    <lineage>
        <taxon>Bacteria</taxon>
        <taxon>Pseudomonadati</taxon>
        <taxon>Bacteroidota</taxon>
        <taxon>Chitinophagia</taxon>
        <taxon>Chitinophagales</taxon>
        <taxon>Chitinophagaceae</taxon>
        <taxon>Filimonas</taxon>
    </lineage>
</organism>
<dbReference type="CDD" id="cd06171">
    <property type="entry name" value="Sigma70_r4"/>
    <property type="match status" value="1"/>
</dbReference>
<dbReference type="InterPro" id="IPR013325">
    <property type="entry name" value="RNA_pol_sigma_r2"/>
</dbReference>
<accession>A0A4Q1DB14</accession>
<dbReference type="InterPro" id="IPR014284">
    <property type="entry name" value="RNA_pol_sigma-70_dom"/>
</dbReference>